<name>A0ABT3AUT6_9CYAN</name>
<evidence type="ECO:0000313" key="2">
    <source>
        <dbReference type="EMBL" id="MCV3212887.1"/>
    </source>
</evidence>
<keyword evidence="1" id="KW-0732">Signal</keyword>
<evidence type="ECO:0000256" key="1">
    <source>
        <dbReference type="SAM" id="SignalP"/>
    </source>
</evidence>
<dbReference type="Proteomes" id="UP001526143">
    <property type="component" value="Unassembled WGS sequence"/>
</dbReference>
<gene>
    <name evidence="2" type="ORF">OGM63_04980</name>
</gene>
<dbReference type="RefSeq" id="WP_263744391.1">
    <property type="nucleotide sequence ID" value="NZ_JAOWRF010000075.1"/>
</dbReference>
<feature type="chain" id="PRO_5046546999" evidence="1">
    <location>
        <begin position="26"/>
        <end position="103"/>
    </location>
</feature>
<accession>A0ABT3AUT6</accession>
<protein>
    <submittedName>
        <fullName evidence="2">Uncharacterized protein</fullName>
    </submittedName>
</protein>
<proteinExistence type="predicted"/>
<sequence>MKRKISLVIALFVSFLLMFSPIARAEETKFQTVSISEPIELKVVEIPQDANNADSPPQAEIDVPVIDKPGISTKGCVICPDGNWGRWSYTYSTNSQTCLPNCN</sequence>
<reference evidence="2 3" key="1">
    <citation type="submission" date="2022-10" db="EMBL/GenBank/DDBJ databases">
        <title>Identification of biosynthetic pathway for the production of the potent trypsin inhibitor radiosumin.</title>
        <authorList>
            <person name="Fewer D.P."/>
            <person name="Delbaje E."/>
            <person name="Ouyang X."/>
            <person name="Agostino P.D."/>
            <person name="Wahlsten M."/>
            <person name="Jokela J."/>
            <person name="Permi P."/>
            <person name="Haapaniemi E."/>
            <person name="Koistinen H."/>
        </authorList>
    </citation>
    <scope>NUCLEOTIDE SEQUENCE [LARGE SCALE GENOMIC DNA]</scope>
    <source>
        <strain evidence="2 3">NIES-515</strain>
    </source>
</reference>
<evidence type="ECO:0000313" key="3">
    <source>
        <dbReference type="Proteomes" id="UP001526143"/>
    </source>
</evidence>
<feature type="signal peptide" evidence="1">
    <location>
        <begin position="1"/>
        <end position="25"/>
    </location>
</feature>
<organism evidence="2 3">
    <name type="scientific">Plectonema radiosum NIES-515</name>
    <dbReference type="NCBI Taxonomy" id="2986073"/>
    <lineage>
        <taxon>Bacteria</taxon>
        <taxon>Bacillati</taxon>
        <taxon>Cyanobacteriota</taxon>
        <taxon>Cyanophyceae</taxon>
        <taxon>Oscillatoriophycideae</taxon>
        <taxon>Oscillatoriales</taxon>
        <taxon>Microcoleaceae</taxon>
        <taxon>Plectonema</taxon>
    </lineage>
</organism>
<comment type="caution">
    <text evidence="2">The sequence shown here is derived from an EMBL/GenBank/DDBJ whole genome shotgun (WGS) entry which is preliminary data.</text>
</comment>
<dbReference type="EMBL" id="JAOWRF010000075">
    <property type="protein sequence ID" value="MCV3212887.1"/>
    <property type="molecule type" value="Genomic_DNA"/>
</dbReference>
<keyword evidence="3" id="KW-1185">Reference proteome</keyword>